<name>A0A9D6V6X6_9BACT</name>
<dbReference type="EMBL" id="JACRDE010000431">
    <property type="protein sequence ID" value="MBI5251096.1"/>
    <property type="molecule type" value="Genomic_DNA"/>
</dbReference>
<evidence type="ECO:0000313" key="1">
    <source>
        <dbReference type="EMBL" id="MBI5251096.1"/>
    </source>
</evidence>
<reference evidence="1" key="1">
    <citation type="submission" date="2020-07" db="EMBL/GenBank/DDBJ databases">
        <title>Huge and variable diversity of episymbiotic CPR bacteria and DPANN archaea in groundwater ecosystems.</title>
        <authorList>
            <person name="He C.Y."/>
            <person name="Keren R."/>
            <person name="Whittaker M."/>
            <person name="Farag I.F."/>
            <person name="Doudna J."/>
            <person name="Cate J.H.D."/>
            <person name="Banfield J.F."/>
        </authorList>
    </citation>
    <scope>NUCLEOTIDE SEQUENCE</scope>
    <source>
        <strain evidence="1">NC_groundwater_1664_Pr3_B-0.1um_52_9</strain>
    </source>
</reference>
<proteinExistence type="predicted"/>
<comment type="caution">
    <text evidence="1">The sequence shown here is derived from an EMBL/GenBank/DDBJ whole genome shotgun (WGS) entry which is preliminary data.</text>
</comment>
<accession>A0A9D6V6X6</accession>
<protein>
    <submittedName>
        <fullName evidence="1">DUF2491 family protein</fullName>
    </submittedName>
</protein>
<organism evidence="1 2">
    <name type="scientific">Desulfomonile tiedjei</name>
    <dbReference type="NCBI Taxonomy" id="2358"/>
    <lineage>
        <taxon>Bacteria</taxon>
        <taxon>Pseudomonadati</taxon>
        <taxon>Thermodesulfobacteriota</taxon>
        <taxon>Desulfomonilia</taxon>
        <taxon>Desulfomonilales</taxon>
        <taxon>Desulfomonilaceae</taxon>
        <taxon>Desulfomonile</taxon>
    </lineage>
</organism>
<evidence type="ECO:0000313" key="2">
    <source>
        <dbReference type="Proteomes" id="UP000807825"/>
    </source>
</evidence>
<dbReference type="Proteomes" id="UP000807825">
    <property type="component" value="Unassembled WGS sequence"/>
</dbReference>
<dbReference type="AlphaFoldDB" id="A0A9D6V6X6"/>
<sequence>MAGAWNLLKRIGLRKIDEVKDSYQKGRQERVDRDLPLGIRIGGIVEIPEVDFILGGDNLKIKHPGSSNVVSSYGSYPVGDSRVHRFYLDAQDLIYILQIVTDRQKAVEECKLFMPYDEVYPDDWDFWLGERDGYIGYEIFQTQDGVQYFRVWGSDEASVVVEEDEQGNQITRIQPFEFIETIHLTPYGDQNETVKYDSMLYGRHVNENVDEYLIVSAVNEKDGASVQIMVGIELQPASIKVI</sequence>
<dbReference type="Pfam" id="PF10679">
    <property type="entry name" value="DUF2491"/>
    <property type="match status" value="1"/>
</dbReference>
<dbReference type="InterPro" id="IPR019621">
    <property type="entry name" value="DUF2491"/>
</dbReference>
<gene>
    <name evidence="1" type="ORF">HY912_16530</name>
</gene>